<organism evidence="1 2">
    <name type="scientific">Pristionchus fissidentatus</name>
    <dbReference type="NCBI Taxonomy" id="1538716"/>
    <lineage>
        <taxon>Eukaryota</taxon>
        <taxon>Metazoa</taxon>
        <taxon>Ecdysozoa</taxon>
        <taxon>Nematoda</taxon>
        <taxon>Chromadorea</taxon>
        <taxon>Rhabditida</taxon>
        <taxon>Rhabditina</taxon>
        <taxon>Diplogasteromorpha</taxon>
        <taxon>Diplogasteroidea</taxon>
        <taxon>Neodiplogasteridae</taxon>
        <taxon>Pristionchus</taxon>
    </lineage>
</organism>
<keyword evidence="2" id="KW-1185">Reference proteome</keyword>
<proteinExistence type="predicted"/>
<sequence>AESSVVRGTAVAVQWRVITYLLYESALHGISVLDSLLLLSILCQLVEEYADRSQQLTMALSADGRGAIGGDPIEEETLDAR</sequence>
<protein>
    <submittedName>
        <fullName evidence="1">Uncharacterized protein</fullName>
    </submittedName>
</protein>
<feature type="non-terminal residue" evidence="1">
    <location>
        <position position="1"/>
    </location>
</feature>
<evidence type="ECO:0000313" key="1">
    <source>
        <dbReference type="EMBL" id="GMT11983.1"/>
    </source>
</evidence>
<gene>
    <name evidence="1" type="ORF">PFISCL1PPCAC_3280</name>
</gene>
<dbReference type="AlphaFoldDB" id="A0AAV5V0M8"/>
<name>A0AAV5V0M8_9BILA</name>
<dbReference type="EMBL" id="BTSY01000001">
    <property type="protein sequence ID" value="GMT11983.1"/>
    <property type="molecule type" value="Genomic_DNA"/>
</dbReference>
<dbReference type="Proteomes" id="UP001432322">
    <property type="component" value="Unassembled WGS sequence"/>
</dbReference>
<reference evidence="1" key="1">
    <citation type="submission" date="2023-10" db="EMBL/GenBank/DDBJ databases">
        <title>Genome assembly of Pristionchus species.</title>
        <authorList>
            <person name="Yoshida K."/>
            <person name="Sommer R.J."/>
        </authorList>
    </citation>
    <scope>NUCLEOTIDE SEQUENCE</scope>
    <source>
        <strain evidence="1">RS5133</strain>
    </source>
</reference>
<accession>A0AAV5V0M8</accession>
<evidence type="ECO:0000313" key="2">
    <source>
        <dbReference type="Proteomes" id="UP001432322"/>
    </source>
</evidence>
<comment type="caution">
    <text evidence="1">The sequence shown here is derived from an EMBL/GenBank/DDBJ whole genome shotgun (WGS) entry which is preliminary data.</text>
</comment>